<gene>
    <name evidence="5" type="ORF">SAMN05444401_2114</name>
</gene>
<dbReference type="Gene3D" id="3.40.1410.10">
    <property type="entry name" value="Chorismate lyase-like"/>
    <property type="match status" value="1"/>
</dbReference>
<evidence type="ECO:0000256" key="3">
    <source>
        <dbReference type="ARBA" id="ARBA00023163"/>
    </source>
</evidence>
<dbReference type="OrthoDB" id="46236at2"/>
<dbReference type="InterPro" id="IPR028978">
    <property type="entry name" value="Chorismate_lyase_/UTRA_dom_sf"/>
</dbReference>
<dbReference type="GO" id="GO:0045892">
    <property type="term" value="P:negative regulation of DNA-templated transcription"/>
    <property type="evidence" value="ECO:0007669"/>
    <property type="project" value="TreeGrafter"/>
</dbReference>
<dbReference type="InterPro" id="IPR011663">
    <property type="entry name" value="UTRA"/>
</dbReference>
<keyword evidence="2" id="KW-0238">DNA-binding</keyword>
<name>A0A1M6GH66_9CLOT</name>
<dbReference type="AlphaFoldDB" id="A0A1M6GH66"/>
<dbReference type="SMART" id="SM00866">
    <property type="entry name" value="UTRA"/>
    <property type="match status" value="1"/>
</dbReference>
<keyword evidence="1" id="KW-0805">Transcription regulation</keyword>
<dbReference type="InterPro" id="IPR050679">
    <property type="entry name" value="Bact_HTH_transcr_reg"/>
</dbReference>
<dbReference type="Proteomes" id="UP000184080">
    <property type="component" value="Unassembled WGS sequence"/>
</dbReference>
<evidence type="ECO:0000256" key="2">
    <source>
        <dbReference type="ARBA" id="ARBA00023125"/>
    </source>
</evidence>
<dbReference type="STRING" id="1121298.SAMN05444401_2114"/>
<dbReference type="Pfam" id="PF07702">
    <property type="entry name" value="UTRA"/>
    <property type="match status" value="1"/>
</dbReference>
<dbReference type="Pfam" id="PF00392">
    <property type="entry name" value="GntR"/>
    <property type="match status" value="1"/>
</dbReference>
<dbReference type="EMBL" id="FQZO01000003">
    <property type="protein sequence ID" value="SHJ09212.1"/>
    <property type="molecule type" value="Genomic_DNA"/>
</dbReference>
<dbReference type="InterPro" id="IPR036388">
    <property type="entry name" value="WH-like_DNA-bd_sf"/>
</dbReference>
<sequence>MIDEFRNRPREEASEKIEFYIIQNQLKPHDKLPSERDMCTMWGFNRTTLRGAIQNLIILGKLYNKKGSGTYVAPNKLERDLQDLKPFSATVSEAEKNLETKVVSKRILESTKQISQKLKILLGHKVLELIRVRIVDDEPIMIEISYLDYEKFQRLDEHDFSKESLYKVIEKNYDIKIEKGNEKIGITYATEDEAELLQIKEGEPLYFLTGVVTDDQGFPVEYFKSVSRADKIRFSSRLTR</sequence>
<dbReference type="PANTHER" id="PTHR44846">
    <property type="entry name" value="MANNOSYL-D-GLYCERATE TRANSPORT/METABOLISM SYSTEM REPRESSOR MNGR-RELATED"/>
    <property type="match status" value="1"/>
</dbReference>
<dbReference type="RefSeq" id="WP_073006282.1">
    <property type="nucleotide sequence ID" value="NZ_FQZO01000003.1"/>
</dbReference>
<dbReference type="SUPFAM" id="SSF64288">
    <property type="entry name" value="Chorismate lyase-like"/>
    <property type="match status" value="1"/>
</dbReference>
<dbReference type="Gene3D" id="1.10.10.10">
    <property type="entry name" value="Winged helix-like DNA-binding domain superfamily/Winged helix DNA-binding domain"/>
    <property type="match status" value="1"/>
</dbReference>
<dbReference type="SMART" id="SM00345">
    <property type="entry name" value="HTH_GNTR"/>
    <property type="match status" value="1"/>
</dbReference>
<evidence type="ECO:0000313" key="5">
    <source>
        <dbReference type="EMBL" id="SHJ09212.1"/>
    </source>
</evidence>
<feature type="domain" description="HTH gntR-type" evidence="4">
    <location>
        <begin position="7"/>
        <end position="75"/>
    </location>
</feature>
<proteinExistence type="predicted"/>
<dbReference type="CDD" id="cd07377">
    <property type="entry name" value="WHTH_GntR"/>
    <property type="match status" value="1"/>
</dbReference>
<dbReference type="PROSITE" id="PS50949">
    <property type="entry name" value="HTH_GNTR"/>
    <property type="match status" value="1"/>
</dbReference>
<accession>A0A1M6GH66</accession>
<dbReference type="GO" id="GO:0003700">
    <property type="term" value="F:DNA-binding transcription factor activity"/>
    <property type="evidence" value="ECO:0007669"/>
    <property type="project" value="InterPro"/>
</dbReference>
<dbReference type="PANTHER" id="PTHR44846:SF1">
    <property type="entry name" value="MANNOSYL-D-GLYCERATE TRANSPORT_METABOLISM SYSTEM REPRESSOR MNGR-RELATED"/>
    <property type="match status" value="1"/>
</dbReference>
<evidence type="ECO:0000259" key="4">
    <source>
        <dbReference type="PROSITE" id="PS50949"/>
    </source>
</evidence>
<evidence type="ECO:0000313" key="6">
    <source>
        <dbReference type="Proteomes" id="UP000184080"/>
    </source>
</evidence>
<dbReference type="InterPro" id="IPR036390">
    <property type="entry name" value="WH_DNA-bd_sf"/>
</dbReference>
<keyword evidence="6" id="KW-1185">Reference proteome</keyword>
<dbReference type="GO" id="GO:0003677">
    <property type="term" value="F:DNA binding"/>
    <property type="evidence" value="ECO:0007669"/>
    <property type="project" value="UniProtKB-KW"/>
</dbReference>
<organism evidence="5 6">
    <name type="scientific">Clostridium amylolyticum</name>
    <dbReference type="NCBI Taxonomy" id="1121298"/>
    <lineage>
        <taxon>Bacteria</taxon>
        <taxon>Bacillati</taxon>
        <taxon>Bacillota</taxon>
        <taxon>Clostridia</taxon>
        <taxon>Eubacteriales</taxon>
        <taxon>Clostridiaceae</taxon>
        <taxon>Clostridium</taxon>
    </lineage>
</organism>
<evidence type="ECO:0000256" key="1">
    <source>
        <dbReference type="ARBA" id="ARBA00023015"/>
    </source>
</evidence>
<reference evidence="5 6" key="1">
    <citation type="submission" date="2016-11" db="EMBL/GenBank/DDBJ databases">
        <authorList>
            <person name="Jaros S."/>
            <person name="Januszkiewicz K."/>
            <person name="Wedrychowicz H."/>
        </authorList>
    </citation>
    <scope>NUCLEOTIDE SEQUENCE [LARGE SCALE GENOMIC DNA]</scope>
    <source>
        <strain evidence="5 6">DSM 21864</strain>
    </source>
</reference>
<protein>
    <submittedName>
        <fullName evidence="5">GntR family transcriptional regulator</fullName>
    </submittedName>
</protein>
<dbReference type="SUPFAM" id="SSF46785">
    <property type="entry name" value="Winged helix' DNA-binding domain"/>
    <property type="match status" value="1"/>
</dbReference>
<keyword evidence="3" id="KW-0804">Transcription</keyword>
<dbReference type="InterPro" id="IPR000524">
    <property type="entry name" value="Tscrpt_reg_HTH_GntR"/>
</dbReference>